<organism evidence="1 2">
    <name type="scientific">Cotesia glomerata</name>
    <name type="common">Lepidopteran parasitic wasp</name>
    <name type="synonym">Apanteles glomeratus</name>
    <dbReference type="NCBI Taxonomy" id="32391"/>
    <lineage>
        <taxon>Eukaryota</taxon>
        <taxon>Metazoa</taxon>
        <taxon>Ecdysozoa</taxon>
        <taxon>Arthropoda</taxon>
        <taxon>Hexapoda</taxon>
        <taxon>Insecta</taxon>
        <taxon>Pterygota</taxon>
        <taxon>Neoptera</taxon>
        <taxon>Endopterygota</taxon>
        <taxon>Hymenoptera</taxon>
        <taxon>Apocrita</taxon>
        <taxon>Ichneumonoidea</taxon>
        <taxon>Braconidae</taxon>
        <taxon>Microgastrinae</taxon>
        <taxon>Cotesia</taxon>
    </lineage>
</organism>
<evidence type="ECO:0000313" key="1">
    <source>
        <dbReference type="EMBL" id="KAH0567689.1"/>
    </source>
</evidence>
<proteinExistence type="predicted"/>
<dbReference type="Proteomes" id="UP000826195">
    <property type="component" value="Unassembled WGS sequence"/>
</dbReference>
<gene>
    <name evidence="1" type="ORF">KQX54_011776</name>
</gene>
<name>A0AAV7J612_COTGL</name>
<protein>
    <submittedName>
        <fullName evidence="1">Uncharacterized protein</fullName>
    </submittedName>
</protein>
<dbReference type="EMBL" id="JAHXZJ010000001">
    <property type="protein sequence ID" value="KAH0567689.1"/>
    <property type="molecule type" value="Genomic_DNA"/>
</dbReference>
<comment type="caution">
    <text evidence="1">The sequence shown here is derived from an EMBL/GenBank/DDBJ whole genome shotgun (WGS) entry which is preliminary data.</text>
</comment>
<dbReference type="AlphaFoldDB" id="A0AAV7J612"/>
<reference evidence="1 2" key="1">
    <citation type="journal article" date="2021" name="J. Hered.">
        <title>A chromosome-level genome assembly of the parasitoid wasp, Cotesia glomerata (Hymenoptera: Braconidae).</title>
        <authorList>
            <person name="Pinto B.J."/>
            <person name="Weis J.J."/>
            <person name="Gamble T."/>
            <person name="Ode P.J."/>
            <person name="Paul R."/>
            <person name="Zaspel J.M."/>
        </authorList>
    </citation>
    <scope>NUCLEOTIDE SEQUENCE [LARGE SCALE GENOMIC DNA]</scope>
    <source>
        <strain evidence="1">CgM1</strain>
    </source>
</reference>
<sequence length="139" mass="15329">MSTFYLTPLRSIESAQKAYFESTHASDVMEGRYAADLTAGQRIIIAYMTCIFQRLNAINSDNSMNGEIVESAIRGISEIELLKMNKGQPSDQKVSINDEAMFDGLSEAIRNCVTKSDIAEDSVILLVQCLSTSTNAPFF</sequence>
<keyword evidence="2" id="KW-1185">Reference proteome</keyword>
<accession>A0AAV7J612</accession>
<evidence type="ECO:0000313" key="2">
    <source>
        <dbReference type="Proteomes" id="UP000826195"/>
    </source>
</evidence>